<dbReference type="AlphaFoldDB" id="A0A4U5M3W7"/>
<evidence type="ECO:0000256" key="3">
    <source>
        <dbReference type="PROSITE-ProRule" id="PRU00221"/>
    </source>
</evidence>
<dbReference type="PROSITE" id="PS50082">
    <property type="entry name" value="WD_REPEATS_2"/>
    <property type="match status" value="1"/>
</dbReference>
<dbReference type="PANTHER" id="PTHR44090:SF1">
    <property type="entry name" value="SUPERKILLER COMPLEX PROTEIN 8"/>
    <property type="match status" value="1"/>
</dbReference>
<name>A0A4U5M3W7_STECR</name>
<dbReference type="STRING" id="34508.A0A4U5M3W7"/>
<reference evidence="5 6" key="1">
    <citation type="journal article" date="2015" name="Genome Biol.">
        <title>Comparative genomics of Steinernema reveals deeply conserved gene regulatory networks.</title>
        <authorList>
            <person name="Dillman A.R."/>
            <person name="Macchietto M."/>
            <person name="Porter C.F."/>
            <person name="Rogers A."/>
            <person name="Williams B."/>
            <person name="Antoshechkin I."/>
            <person name="Lee M.M."/>
            <person name="Goodwin Z."/>
            <person name="Lu X."/>
            <person name="Lewis E.E."/>
            <person name="Goodrich-Blair H."/>
            <person name="Stock S.P."/>
            <person name="Adams B.J."/>
            <person name="Sternberg P.W."/>
            <person name="Mortazavi A."/>
        </authorList>
    </citation>
    <scope>NUCLEOTIDE SEQUENCE [LARGE SCALE GENOMIC DNA]</scope>
    <source>
        <strain evidence="5 6">ALL</strain>
    </source>
</reference>
<protein>
    <submittedName>
        <fullName evidence="5">Uncharacterized protein</fullName>
    </submittedName>
</protein>
<dbReference type="EMBL" id="AZBU02000010">
    <property type="protein sequence ID" value="TKR63450.1"/>
    <property type="molecule type" value="Genomic_DNA"/>
</dbReference>
<dbReference type="PANTHER" id="PTHR44090">
    <property type="entry name" value="WD REPEAT-CONTAINING PROTEIN 61"/>
    <property type="match status" value="1"/>
</dbReference>
<feature type="repeat" description="WD" evidence="3">
    <location>
        <begin position="193"/>
        <end position="226"/>
    </location>
</feature>
<dbReference type="InterPro" id="IPR051510">
    <property type="entry name" value="SKI8"/>
</dbReference>
<evidence type="ECO:0000256" key="4">
    <source>
        <dbReference type="SAM" id="MobiDB-lite"/>
    </source>
</evidence>
<dbReference type="InterPro" id="IPR001680">
    <property type="entry name" value="WD40_rpt"/>
</dbReference>
<dbReference type="Pfam" id="PF00400">
    <property type="entry name" value="WD40"/>
    <property type="match status" value="2"/>
</dbReference>
<evidence type="ECO:0000313" key="6">
    <source>
        <dbReference type="Proteomes" id="UP000298663"/>
    </source>
</evidence>
<proteinExistence type="predicted"/>
<dbReference type="InterPro" id="IPR015943">
    <property type="entry name" value="WD40/YVTN_repeat-like_dom_sf"/>
</dbReference>
<dbReference type="InterPro" id="IPR036322">
    <property type="entry name" value="WD40_repeat_dom_sf"/>
</dbReference>
<dbReference type="GO" id="GO:0016593">
    <property type="term" value="C:Cdc73/Paf1 complex"/>
    <property type="evidence" value="ECO:0007669"/>
    <property type="project" value="TreeGrafter"/>
</dbReference>
<feature type="compositionally biased region" description="Acidic residues" evidence="4">
    <location>
        <begin position="335"/>
        <end position="347"/>
    </location>
</feature>
<keyword evidence="6" id="KW-1185">Reference proteome</keyword>
<comment type="caution">
    <text evidence="5">The sequence shown here is derived from an EMBL/GenBank/DDBJ whole genome shotgun (WGS) entry which is preliminary data.</text>
</comment>
<feature type="compositionally biased region" description="Basic and acidic residues" evidence="4">
    <location>
        <begin position="325"/>
        <end position="334"/>
    </location>
</feature>
<evidence type="ECO:0000256" key="1">
    <source>
        <dbReference type="ARBA" id="ARBA00022574"/>
    </source>
</evidence>
<sequence length="347" mass="38547">MAYTEVVRKQKAHAKAIVGVRFAEDPETRQHYLITVGHDALKVWVIEGFGRDHFSLDLKRELNVGRNSVQDFDASPTGRLIAVLGMDGTLFHTILGGDSLEPSTQTYNIGYMSMRFCLLYRDSYLTTAFSGALKLVGFDGEVRQTADIDPSHIKLRNVTAIALSTNGLLVVLASSEGHVCLVEMPSMKSKPNFEAHAKKIRALAFLQNDERLLTGCDDKTIRMHNIVDEKPHKKAVKTFCGHTALVTGLTVDRHSEDKRFVSCANDKRCILWDAKSGAKLNIFDAAYESVINSLSISSNGKYLAFVTEEGSIFVNEISETMEGGSGKEEQKVNESEDFDEELKMEED</sequence>
<keyword evidence="2" id="KW-0677">Repeat</keyword>
<gene>
    <name evidence="5" type="ORF">L596_027282</name>
</gene>
<organism evidence="5 6">
    <name type="scientific">Steinernema carpocapsae</name>
    <name type="common">Entomopathogenic nematode</name>
    <dbReference type="NCBI Taxonomy" id="34508"/>
    <lineage>
        <taxon>Eukaryota</taxon>
        <taxon>Metazoa</taxon>
        <taxon>Ecdysozoa</taxon>
        <taxon>Nematoda</taxon>
        <taxon>Chromadorea</taxon>
        <taxon>Rhabditida</taxon>
        <taxon>Tylenchina</taxon>
        <taxon>Panagrolaimomorpha</taxon>
        <taxon>Strongyloidoidea</taxon>
        <taxon>Steinernematidae</taxon>
        <taxon>Steinernema</taxon>
    </lineage>
</organism>
<accession>A0A4U5M3W7</accession>
<feature type="region of interest" description="Disordered" evidence="4">
    <location>
        <begin position="320"/>
        <end position="347"/>
    </location>
</feature>
<reference evidence="5 6" key="2">
    <citation type="journal article" date="2019" name="G3 (Bethesda)">
        <title>Hybrid Assembly of the Genome of the Entomopathogenic Nematode Steinernema carpocapsae Identifies the X-Chromosome.</title>
        <authorList>
            <person name="Serra L."/>
            <person name="Macchietto M."/>
            <person name="Macias-Munoz A."/>
            <person name="McGill C.J."/>
            <person name="Rodriguez I.M."/>
            <person name="Rodriguez B."/>
            <person name="Murad R."/>
            <person name="Mortazavi A."/>
        </authorList>
    </citation>
    <scope>NUCLEOTIDE SEQUENCE [LARGE SCALE GENOMIC DNA]</scope>
    <source>
        <strain evidence="5 6">ALL</strain>
    </source>
</reference>
<dbReference type="Proteomes" id="UP000298663">
    <property type="component" value="Unassembled WGS sequence"/>
</dbReference>
<dbReference type="OrthoDB" id="17410at2759"/>
<dbReference type="Gene3D" id="2.130.10.10">
    <property type="entry name" value="YVTN repeat-like/Quinoprotein amine dehydrogenase"/>
    <property type="match status" value="2"/>
</dbReference>
<dbReference type="SUPFAM" id="SSF50978">
    <property type="entry name" value="WD40 repeat-like"/>
    <property type="match status" value="1"/>
</dbReference>
<evidence type="ECO:0000256" key="2">
    <source>
        <dbReference type="ARBA" id="ARBA00022737"/>
    </source>
</evidence>
<dbReference type="SMART" id="SM00320">
    <property type="entry name" value="WD40"/>
    <property type="match status" value="6"/>
</dbReference>
<evidence type="ECO:0000313" key="5">
    <source>
        <dbReference type="EMBL" id="TKR63450.1"/>
    </source>
</evidence>
<keyword evidence="1 3" id="KW-0853">WD repeat</keyword>